<organism evidence="13">
    <name type="scientific">uncultured verrucomicrobium HF0070_35E03</name>
    <dbReference type="NCBI Taxonomy" id="723595"/>
    <lineage>
        <taxon>Bacteria</taxon>
        <taxon>Pseudomonadati</taxon>
        <taxon>Verrucomicrobiota</taxon>
        <taxon>environmental samples</taxon>
    </lineage>
</organism>
<dbReference type="InterPro" id="IPR013155">
    <property type="entry name" value="M/V/L/I-tRNA-synth_anticd-bd"/>
</dbReference>
<dbReference type="GO" id="GO:0005829">
    <property type="term" value="C:cytosol"/>
    <property type="evidence" value="ECO:0007669"/>
    <property type="project" value="TreeGrafter"/>
</dbReference>
<feature type="binding site" evidence="10">
    <location>
        <position position="564"/>
    </location>
    <ligand>
        <name>L-isoleucyl-5'-AMP</name>
        <dbReference type="ChEBI" id="CHEBI:178002"/>
    </ligand>
</feature>
<accession>E7C296</accession>
<dbReference type="Gene3D" id="1.10.10.830">
    <property type="entry name" value="Ile-tRNA synthetase CP2 domain-like"/>
    <property type="match status" value="1"/>
</dbReference>
<reference evidence="13" key="1">
    <citation type="submission" date="2010-01" db="EMBL/GenBank/DDBJ databases">
        <title>Genome fragments of uncultured bacteria from the North Pacific subtropical Gyre.</title>
        <authorList>
            <person name="Pham V.D."/>
            <person name="Delong E.F."/>
        </authorList>
    </citation>
    <scope>NUCLEOTIDE SEQUENCE</scope>
</reference>
<feature type="domain" description="Methionyl/Valyl/Leucyl/Isoleucyl-tRNA synthetase anticodon-binding" evidence="12">
    <location>
        <begin position="688"/>
        <end position="847"/>
    </location>
</feature>
<dbReference type="AlphaFoldDB" id="E7C296"/>
<evidence type="ECO:0000313" key="13">
    <source>
        <dbReference type="EMBL" id="ADI21570.1"/>
    </source>
</evidence>
<evidence type="ECO:0000256" key="1">
    <source>
        <dbReference type="ARBA" id="ARBA00006887"/>
    </source>
</evidence>
<dbReference type="InterPro" id="IPR001412">
    <property type="entry name" value="aa-tRNA-synth_I_CS"/>
</dbReference>
<feature type="binding site" evidence="10">
    <location>
        <position position="608"/>
    </location>
    <ligand>
        <name>ATP</name>
        <dbReference type="ChEBI" id="CHEBI:30616"/>
    </ligand>
</feature>
<dbReference type="InterPro" id="IPR002300">
    <property type="entry name" value="aa-tRNA-synth_Ia"/>
</dbReference>
<dbReference type="PROSITE" id="PS00178">
    <property type="entry name" value="AA_TRNA_LIGASE_I"/>
    <property type="match status" value="1"/>
</dbReference>
<evidence type="ECO:0000256" key="4">
    <source>
        <dbReference type="ARBA" id="ARBA00022741"/>
    </source>
</evidence>
<dbReference type="GO" id="GO:0002161">
    <property type="term" value="F:aminoacyl-tRNA deacylase activity"/>
    <property type="evidence" value="ECO:0007669"/>
    <property type="project" value="InterPro"/>
</dbReference>
<evidence type="ECO:0000256" key="7">
    <source>
        <dbReference type="ARBA" id="ARBA00023146"/>
    </source>
</evidence>
<comment type="catalytic activity">
    <reaction evidence="9 10">
        <text>tRNA(Ile) + L-isoleucine + ATP = L-isoleucyl-tRNA(Ile) + AMP + diphosphate</text>
        <dbReference type="Rhea" id="RHEA:11060"/>
        <dbReference type="Rhea" id="RHEA-COMP:9666"/>
        <dbReference type="Rhea" id="RHEA-COMP:9695"/>
        <dbReference type="ChEBI" id="CHEBI:30616"/>
        <dbReference type="ChEBI" id="CHEBI:33019"/>
        <dbReference type="ChEBI" id="CHEBI:58045"/>
        <dbReference type="ChEBI" id="CHEBI:78442"/>
        <dbReference type="ChEBI" id="CHEBI:78528"/>
        <dbReference type="ChEBI" id="CHEBI:456215"/>
        <dbReference type="EC" id="6.1.1.5"/>
    </reaction>
</comment>
<protein>
    <recommendedName>
        <fullName evidence="10">Isoleucine--tRNA ligase</fullName>
        <ecNumber evidence="10">6.1.1.5</ecNumber>
    </recommendedName>
    <alternativeName>
        <fullName evidence="10">Isoleucyl-tRNA synthetase</fullName>
        <shortName evidence="10">IleRS</shortName>
    </alternativeName>
</protein>
<dbReference type="FunFam" id="3.40.50.620:FF:000092">
    <property type="entry name" value="Isoleucine--tRNA ligase"/>
    <property type="match status" value="1"/>
</dbReference>
<dbReference type="CDD" id="cd00818">
    <property type="entry name" value="IleRS_core"/>
    <property type="match status" value="1"/>
</dbReference>
<dbReference type="CDD" id="cd07960">
    <property type="entry name" value="Anticodon_Ia_Ile_BEm"/>
    <property type="match status" value="1"/>
</dbReference>
<feature type="short sequence motif" description="'KMSKS' region" evidence="10">
    <location>
        <begin position="605"/>
        <end position="609"/>
    </location>
</feature>
<dbReference type="InterPro" id="IPR014729">
    <property type="entry name" value="Rossmann-like_a/b/a_fold"/>
</dbReference>
<dbReference type="Pfam" id="PF00133">
    <property type="entry name" value="tRNA-synt_1"/>
    <property type="match status" value="1"/>
</dbReference>
<keyword evidence="6 10" id="KW-0648">Protein biosynthesis</keyword>
<feature type="domain" description="Aminoacyl-tRNA synthetase class Ia" evidence="11">
    <location>
        <begin position="32"/>
        <end position="643"/>
    </location>
</feature>
<dbReference type="PANTHER" id="PTHR42765">
    <property type="entry name" value="SOLEUCYL-TRNA SYNTHETASE"/>
    <property type="match status" value="1"/>
</dbReference>
<dbReference type="GO" id="GO:0005524">
    <property type="term" value="F:ATP binding"/>
    <property type="evidence" value="ECO:0007669"/>
    <property type="project" value="UniProtKB-UniRule"/>
</dbReference>
<evidence type="ECO:0000256" key="10">
    <source>
        <dbReference type="HAMAP-Rule" id="MF_02002"/>
    </source>
</evidence>
<evidence type="ECO:0000256" key="5">
    <source>
        <dbReference type="ARBA" id="ARBA00022840"/>
    </source>
</evidence>
<dbReference type="EC" id="6.1.1.5" evidence="10"/>
<dbReference type="NCBIfam" id="TIGR00392">
    <property type="entry name" value="ileS"/>
    <property type="match status" value="1"/>
</dbReference>
<name>E7C296_9BACT</name>
<proteinExistence type="inferred from homology"/>
<dbReference type="SUPFAM" id="SSF52374">
    <property type="entry name" value="Nucleotidylyl transferase"/>
    <property type="match status" value="1"/>
</dbReference>
<dbReference type="Gene3D" id="3.40.50.620">
    <property type="entry name" value="HUPs"/>
    <property type="match status" value="2"/>
</dbReference>
<dbReference type="Pfam" id="PF08264">
    <property type="entry name" value="Anticodon_1"/>
    <property type="match status" value="1"/>
</dbReference>
<keyword evidence="4 10" id="KW-0547">Nucleotide-binding</keyword>
<evidence type="ECO:0000256" key="2">
    <source>
        <dbReference type="ARBA" id="ARBA00022490"/>
    </source>
</evidence>
<dbReference type="PANTHER" id="PTHR42765:SF1">
    <property type="entry name" value="ISOLEUCINE--TRNA LIGASE, MITOCHONDRIAL"/>
    <property type="match status" value="1"/>
</dbReference>
<dbReference type="GO" id="GO:0000049">
    <property type="term" value="F:tRNA binding"/>
    <property type="evidence" value="ECO:0007669"/>
    <property type="project" value="InterPro"/>
</dbReference>
<feature type="short sequence motif" description="'HIGH' region" evidence="10">
    <location>
        <begin position="61"/>
        <end position="71"/>
    </location>
</feature>
<comment type="domain">
    <text evidence="10">IleRS has two distinct active sites: one for aminoacylation and one for editing. The misactivated valine is translocated from the active site to the editing site, which sterically excludes the correctly activated isoleucine. The single editing site contains two valyl binding pockets, one specific for each substrate (Val-AMP or Val-tRNA(Ile)).</text>
</comment>
<comment type="subcellular location">
    <subcellularLocation>
        <location evidence="10">Cytoplasm</location>
    </subcellularLocation>
</comment>
<dbReference type="Gene3D" id="3.90.740.10">
    <property type="entry name" value="Valyl/Leucyl/Isoleucyl-tRNA synthetase, editing domain"/>
    <property type="match status" value="1"/>
</dbReference>
<dbReference type="HAMAP" id="MF_02002">
    <property type="entry name" value="Ile_tRNA_synth_type1"/>
    <property type="match status" value="1"/>
</dbReference>
<dbReference type="PRINTS" id="PR00984">
    <property type="entry name" value="TRNASYNTHILE"/>
</dbReference>
<evidence type="ECO:0000256" key="8">
    <source>
        <dbReference type="ARBA" id="ARBA00025217"/>
    </source>
</evidence>
<dbReference type="InterPro" id="IPR033708">
    <property type="entry name" value="Anticodon_Ile_BEm"/>
</dbReference>
<dbReference type="GO" id="GO:0004822">
    <property type="term" value="F:isoleucine-tRNA ligase activity"/>
    <property type="evidence" value="ECO:0007669"/>
    <property type="project" value="UniProtKB-UniRule"/>
</dbReference>
<evidence type="ECO:0000256" key="6">
    <source>
        <dbReference type="ARBA" id="ARBA00022917"/>
    </source>
</evidence>
<dbReference type="GO" id="GO:0006428">
    <property type="term" value="P:isoleucyl-tRNA aminoacylation"/>
    <property type="evidence" value="ECO:0007669"/>
    <property type="project" value="UniProtKB-UniRule"/>
</dbReference>
<comment type="caution">
    <text evidence="10">Lacks conserved residue(s) required for the propagation of feature annotation.</text>
</comment>
<dbReference type="InterPro" id="IPR050081">
    <property type="entry name" value="Ile-tRNA_ligase"/>
</dbReference>
<comment type="function">
    <text evidence="8 10">Catalyzes the attachment of isoleucine to tRNA(Ile). As IleRS can inadvertently accommodate and process structurally similar amino acids such as valine, to avoid such errors it has two additional distinct tRNA(Ile)-dependent editing activities. One activity is designated as 'pretransfer' editing and involves the hydrolysis of activated Val-AMP. The other activity is designated 'posttransfer' editing and involves deacylation of mischarged Val-tRNA(Ile).</text>
</comment>
<dbReference type="SUPFAM" id="SSF47323">
    <property type="entry name" value="Anticodon-binding domain of a subclass of class I aminoacyl-tRNA synthetases"/>
    <property type="match status" value="1"/>
</dbReference>
<dbReference type="InterPro" id="IPR009080">
    <property type="entry name" value="tRNAsynth_Ia_anticodon-bd"/>
</dbReference>
<dbReference type="Gene3D" id="1.10.730.20">
    <property type="match status" value="1"/>
</dbReference>
<dbReference type="InterPro" id="IPR023585">
    <property type="entry name" value="Ile-tRNA-ligase_type1"/>
</dbReference>
<comment type="similarity">
    <text evidence="1 10">Belongs to the class-I aminoacyl-tRNA synthetase family. IleS type 1 subfamily.</text>
</comment>
<evidence type="ECO:0000259" key="11">
    <source>
        <dbReference type="Pfam" id="PF00133"/>
    </source>
</evidence>
<keyword evidence="2 10" id="KW-0963">Cytoplasm</keyword>
<gene>
    <name evidence="10" type="primary">ileS</name>
</gene>
<sequence>MNQAEKLKDTLNLPKTDFPMRANAVEREPERIKHWDRSEAYGRMQAKNSTKEAFVLHDGPPFTNGDVHVGTALNKILKDTILRYKNSRGFRTPYLPGWDCHGLPIEHKVTKSLQKEKADFDSLSIRQACAEFSESFIATQRKQFQRLGVLADWEKEYRTMNPNYEAEILRTFAKFVEKGLVYRSKKPVYWSIPCRTALAEAEIEYQDHLSPSIFVRFRIIGVERESYLIIWTTTPWTLPANLAVSVHPKEKYQELRIGDLSYWVGSSLAESVIEACEMKEVVRGNEVLGEELVGSATQHPFIDRKSPVLSADYVTMDAGTGCVHTAPGHGLEDYLTGIANNLDIYCPLDDHGCYSDDGQIPNDLVGVSVLEKANGCPANQKVLSILSANGHLLASHDHHHQYPHCWRSKTPVVFRAMDQWFVALDKDGLRDRSMEAVAGVSFTPDWGQNRIRGFLESRPDWCISRQRAWGVPIPVFYDQDGEPLLDHDLILFLSDKIEQQGTDYWFSTSEDELLSGFELPAEWKDKVLKKGTDTLDVWIDSGCSHRSVLKENAEVTWPADLYLEGSDQHRGWFQSSLWTAMVSFGDAPYRRILTHGFVVDGDGRKISKSDGKPQTADSYVTKYGADVLRLWVCSEDFRRDIPLSDEILGQVVRSYRTLRNTIRFQLGTLDDFSWGENRVEISEMDMIDRWALAQSAELVDEVTKAFEAYEFHKVVQLINRYCSGVLSSTYHDIIKDRLYTLHPNDHKRRSTQTGVQLIFETLVRLLGPIMPFTADEAWSFHKSGKSCGGDLLCLEDWPTFDDEWLGDELVKDAELLLELKESKINEVLENLRAQKKIGQSLDAEVEIEVAMDDPLFEPIKRRAELLPELFIVSGVQIIELDQGNPLSVSARHAGGVRCPRSWRWVPKLVAVEPWGEVSPRCAEVLAKL</sequence>
<keyword evidence="5 10" id="KW-0067">ATP-binding</keyword>
<dbReference type="SUPFAM" id="SSF50677">
    <property type="entry name" value="ValRS/IleRS/LeuRS editing domain"/>
    <property type="match status" value="1"/>
</dbReference>
<keyword evidence="3 10" id="KW-0436">Ligase</keyword>
<dbReference type="EMBL" id="GU567959">
    <property type="protein sequence ID" value="ADI21570.1"/>
    <property type="molecule type" value="Genomic_DNA"/>
</dbReference>
<evidence type="ECO:0000256" key="9">
    <source>
        <dbReference type="ARBA" id="ARBA00048359"/>
    </source>
</evidence>
<comment type="subunit">
    <text evidence="10">Monomer.</text>
</comment>
<dbReference type="InterPro" id="IPR002301">
    <property type="entry name" value="Ile-tRNA-ligase"/>
</dbReference>
<evidence type="ECO:0000259" key="12">
    <source>
        <dbReference type="Pfam" id="PF08264"/>
    </source>
</evidence>
<dbReference type="InterPro" id="IPR009008">
    <property type="entry name" value="Val/Leu/Ile-tRNA-synth_edit"/>
</dbReference>
<keyword evidence="7 10" id="KW-0030">Aminoacyl-tRNA synthetase</keyword>
<evidence type="ECO:0000256" key="3">
    <source>
        <dbReference type="ARBA" id="ARBA00022598"/>
    </source>
</evidence>